<dbReference type="RefSeq" id="WP_377154227.1">
    <property type="nucleotide sequence ID" value="NZ_JBHSAF010000015.1"/>
</dbReference>
<dbReference type="Pfam" id="PF03502">
    <property type="entry name" value="Channel_Tsx"/>
    <property type="match status" value="1"/>
</dbReference>
<keyword evidence="4" id="KW-1185">Reference proteome</keyword>
<keyword evidence="2" id="KW-0732">Signal</keyword>
<dbReference type="InterPro" id="IPR018013">
    <property type="entry name" value="Channel_Tsx-like"/>
</dbReference>
<sequence length="267" mass="30182">MVKFSKSLVALLVAAATATPALAADYSGDIHKNDYKWMQFNLMHTIDQLPYSKSAGGYNDTYMEMEFGGRSGMWDLYGYVDVFDVLNNRHDDKHQGDNLYMKFAPRLSLDALTGKDLSFGPVQELYIANLNSIGGPDGLFESFIGLGSDVQVPWFGKVGMNLYARHVQEGATTGWNGYQYSMNWFKPFYTFSNQSFLAYQGYLDYMFGAKDTSADGTGFFHGLYWHSDRYAVGYGLKYFNDVYGLQNGVYGLKTTGFGHYFDVTYKF</sequence>
<dbReference type="SUPFAM" id="SSF111364">
    <property type="entry name" value="Tsx-like channel"/>
    <property type="match status" value="1"/>
</dbReference>
<protein>
    <submittedName>
        <fullName evidence="3">Outer membrane protein OmpK</fullName>
    </submittedName>
</protein>
<name>A0ABV8CRZ3_9GAMM</name>
<evidence type="ECO:0000256" key="1">
    <source>
        <dbReference type="ARBA" id="ARBA00008728"/>
    </source>
</evidence>
<dbReference type="Gene3D" id="2.40.230.20">
    <property type="entry name" value="Nucleoside-specific channel-forming protein, Tsx-like"/>
    <property type="match status" value="1"/>
</dbReference>
<dbReference type="Proteomes" id="UP001595692">
    <property type="component" value="Unassembled WGS sequence"/>
</dbReference>
<dbReference type="EMBL" id="JBHSAF010000015">
    <property type="protein sequence ID" value="MFC3914825.1"/>
    <property type="molecule type" value="Genomic_DNA"/>
</dbReference>
<feature type="signal peptide" evidence="2">
    <location>
        <begin position="1"/>
        <end position="23"/>
    </location>
</feature>
<feature type="chain" id="PRO_5047067227" evidence="2">
    <location>
        <begin position="24"/>
        <end position="267"/>
    </location>
</feature>
<dbReference type="InterPro" id="IPR036777">
    <property type="entry name" value="Channel_Tsx-like_sf"/>
</dbReference>
<gene>
    <name evidence="3" type="ORF">ACFOSS_15355</name>
</gene>
<comment type="similarity">
    <text evidence="1">Belongs to the nucleoside-specific channel-forming outer membrane porin (Tsx) (TC 1.B.10) family.</text>
</comment>
<comment type="caution">
    <text evidence="3">The sequence shown here is derived from an EMBL/GenBank/DDBJ whole genome shotgun (WGS) entry which is preliminary data.</text>
</comment>
<evidence type="ECO:0000256" key="2">
    <source>
        <dbReference type="SAM" id="SignalP"/>
    </source>
</evidence>
<proteinExistence type="inferred from homology"/>
<accession>A0ABV8CRZ3</accession>
<reference evidence="4" key="1">
    <citation type="journal article" date="2019" name="Int. J. Syst. Evol. Microbiol.">
        <title>The Global Catalogue of Microorganisms (GCM) 10K type strain sequencing project: providing services to taxonomists for standard genome sequencing and annotation.</title>
        <authorList>
            <consortium name="The Broad Institute Genomics Platform"/>
            <consortium name="The Broad Institute Genome Sequencing Center for Infectious Disease"/>
            <person name="Wu L."/>
            <person name="Ma J."/>
        </authorList>
    </citation>
    <scope>NUCLEOTIDE SEQUENCE [LARGE SCALE GENOMIC DNA]</scope>
    <source>
        <strain evidence="4">CCUG 54939</strain>
    </source>
</reference>
<evidence type="ECO:0000313" key="3">
    <source>
        <dbReference type="EMBL" id="MFC3914825.1"/>
    </source>
</evidence>
<organism evidence="3 4">
    <name type="scientific">Pseudaeromonas sharmana</name>
    <dbReference type="NCBI Taxonomy" id="328412"/>
    <lineage>
        <taxon>Bacteria</taxon>
        <taxon>Pseudomonadati</taxon>
        <taxon>Pseudomonadota</taxon>
        <taxon>Gammaproteobacteria</taxon>
        <taxon>Aeromonadales</taxon>
        <taxon>Aeromonadaceae</taxon>
        <taxon>Pseudaeromonas</taxon>
    </lineage>
</organism>
<evidence type="ECO:0000313" key="4">
    <source>
        <dbReference type="Proteomes" id="UP001595692"/>
    </source>
</evidence>